<dbReference type="Gene3D" id="3.40.50.300">
    <property type="entry name" value="P-loop containing nucleotide triphosphate hydrolases"/>
    <property type="match status" value="2"/>
</dbReference>
<reference evidence="3 4" key="1">
    <citation type="submission" date="2019-07" db="EMBL/GenBank/DDBJ databases">
        <title>Genomes of Cafeteria roenbergensis.</title>
        <authorList>
            <person name="Fischer M.G."/>
            <person name="Hackl T."/>
            <person name="Roman M."/>
        </authorList>
    </citation>
    <scope>NUCLEOTIDE SEQUENCE [LARGE SCALE GENOMIC DNA]</scope>
    <source>
        <strain evidence="3 4">BVI</strain>
    </source>
</reference>
<feature type="compositionally biased region" description="Acidic residues" evidence="1">
    <location>
        <begin position="1413"/>
        <end position="1424"/>
    </location>
</feature>
<evidence type="ECO:0000313" key="4">
    <source>
        <dbReference type="Proteomes" id="UP000323011"/>
    </source>
</evidence>
<feature type="compositionally biased region" description="Low complexity" evidence="1">
    <location>
        <begin position="974"/>
        <end position="986"/>
    </location>
</feature>
<organism evidence="3 4">
    <name type="scientific">Cafeteria roenbergensis</name>
    <name type="common">Marine flagellate</name>
    <dbReference type="NCBI Taxonomy" id="33653"/>
    <lineage>
        <taxon>Eukaryota</taxon>
        <taxon>Sar</taxon>
        <taxon>Stramenopiles</taxon>
        <taxon>Bigyra</taxon>
        <taxon>Opalozoa</taxon>
        <taxon>Bicosoecida</taxon>
        <taxon>Cafeteriaceae</taxon>
        <taxon>Cafeteria</taxon>
    </lineage>
</organism>
<feature type="region of interest" description="Disordered" evidence="1">
    <location>
        <begin position="653"/>
        <end position="697"/>
    </location>
</feature>
<feature type="region of interest" description="Disordered" evidence="1">
    <location>
        <begin position="524"/>
        <end position="583"/>
    </location>
</feature>
<feature type="compositionally biased region" description="Low complexity" evidence="1">
    <location>
        <begin position="399"/>
        <end position="417"/>
    </location>
</feature>
<dbReference type="InterPro" id="IPR027417">
    <property type="entry name" value="P-loop_NTPase"/>
</dbReference>
<accession>A0A5A8CD77</accession>
<dbReference type="GO" id="GO:0008569">
    <property type="term" value="F:minus-end-directed microtubule motor activity"/>
    <property type="evidence" value="ECO:0007669"/>
    <property type="project" value="TreeGrafter"/>
</dbReference>
<dbReference type="EMBL" id="VLTN01000029">
    <property type="protein sequence ID" value="KAA0151093.1"/>
    <property type="molecule type" value="Genomic_DNA"/>
</dbReference>
<evidence type="ECO:0000256" key="1">
    <source>
        <dbReference type="SAM" id="MobiDB-lite"/>
    </source>
</evidence>
<proteinExistence type="predicted"/>
<keyword evidence="4" id="KW-1185">Reference proteome</keyword>
<dbReference type="GO" id="GO:0051959">
    <property type="term" value="F:dynein light intermediate chain binding"/>
    <property type="evidence" value="ECO:0007669"/>
    <property type="project" value="InterPro"/>
</dbReference>
<name>A0A5A8CD77_CAFRO</name>
<feature type="region of interest" description="Disordered" evidence="1">
    <location>
        <begin position="288"/>
        <end position="318"/>
    </location>
</feature>
<dbReference type="InterPro" id="IPR035699">
    <property type="entry name" value="AAA_6"/>
</dbReference>
<feature type="region of interest" description="Disordered" evidence="1">
    <location>
        <begin position="941"/>
        <end position="1012"/>
    </location>
</feature>
<feature type="region of interest" description="Disordered" evidence="1">
    <location>
        <begin position="181"/>
        <end position="203"/>
    </location>
</feature>
<feature type="region of interest" description="Disordered" evidence="1">
    <location>
        <begin position="391"/>
        <end position="427"/>
    </location>
</feature>
<dbReference type="PANTHER" id="PTHR10676">
    <property type="entry name" value="DYNEIN HEAVY CHAIN FAMILY PROTEIN"/>
    <property type="match status" value="1"/>
</dbReference>
<dbReference type="SUPFAM" id="SSF52540">
    <property type="entry name" value="P-loop containing nucleoside triphosphate hydrolases"/>
    <property type="match status" value="2"/>
</dbReference>
<dbReference type="GO" id="GO:0005524">
    <property type="term" value="F:ATP binding"/>
    <property type="evidence" value="ECO:0007669"/>
    <property type="project" value="InterPro"/>
</dbReference>
<feature type="compositionally biased region" description="Low complexity" evidence="1">
    <location>
        <begin position="565"/>
        <end position="583"/>
    </location>
</feature>
<dbReference type="InterPro" id="IPR026983">
    <property type="entry name" value="DHC"/>
</dbReference>
<dbReference type="GO" id="GO:0030286">
    <property type="term" value="C:dynein complex"/>
    <property type="evidence" value="ECO:0007669"/>
    <property type="project" value="InterPro"/>
</dbReference>
<dbReference type="Pfam" id="PF12774">
    <property type="entry name" value="AAA_6"/>
    <property type="match status" value="1"/>
</dbReference>
<dbReference type="InterPro" id="IPR043157">
    <property type="entry name" value="Dynein_AAA1S"/>
</dbReference>
<dbReference type="Gene3D" id="1.10.8.710">
    <property type="match status" value="1"/>
</dbReference>
<sequence length="1998" mass="199705">MRVRLGHDTSDDRAEWGASSLCSDAQTLAALAVASALWDSCLRRLPAVAAAITPLLRQQLDPVRRSIADFERRASGFLHSLRGSRPLRPPQDEQRLVEEAAAARSALLEWRSECAALAADGAHVQHTGTMMGAGTAADAAAEDIARARREITWADRVWQAAARLGRILAEARGAAWSQCAPEDVEAQPLQASEQEADGPSPMADPRVAALAGPWLQPDLTLGDVLASGGPQGIAALEADVNAIAETARGEEAARRVLSELVDDWATRRFDLEDAEDGEAWWAQGAASSASAAHGARRGPASAGKRSSKASSELQPVVPNAARARDARAWKAELVRAEAACEALAGVLVEWRSMLPLFRGGAASRPGLDLGGEPAFDAVDAQVRWVLRAAAGDGEAQGHRTSNSNTSSGSGSGSSAAARGGGEEQHPAGHARGALVLAFASDEAVASRLEEARRGLAVCRSQVRKLVEQRRTQVPLLRFASDADVTDFLSLAGVDAAAALAKHAAALLPAAARLVFSALPPAGGNGGTSGTLAVASRKGSSGVRGSTGALSQSGGGHRRSARPDADSVAGGSESDAGDDAASVAGAAADAPPAVANARVVWAADLPPGAWMSASRSMLPLAAAGPRGDSSPLANTGATGIDAATGLAGRAVARRSSVDSGALPEGRGLPERPASRTQTSRGSLPPAGPSMQRHSSDQSHAAALAVAGVDAAAGVETLWLPAGVGVSRHGGPGAEALLQALHEAMSVAVACAIRTALVGHPAEDPEKRAAWAADAAVPAQAMMVAADVWHAREMDRVLCSRGGAAAEASSAADAGADGATTIREVASQRRARIAALAAALRGGLSRDARSRLMMLATADAHRRDVVDGIAESGELSSDALRWQASLRTYCADASLGSLAGRSLPADARVADAAPSALESAAYLAVAAPSVDLAGVAAEAGAGAGSGDGAVAAGSEGGPAGRRLVRAQGSVRRNVAGRRGSVDSAAAGGAAAGGGGGAGGPKGAGSHAAGSTAAPDPATSAAAVAAAARAAALRVQVHVAGVSLAYGYAYQGAGARLVVTPLTERLFVSAALAVRWRLSLVARGPAGTGKTESVKDLAAAAGRRCVVFNCGPDMTASAVGSLLVTLAANGAWGCADEFNRLTPSVLGVCSELLRGLLDAQRAGQGAAAPARFAAGPGSDSALVLPTTALFLTMNPGYAGRAPLPQSMTSLVRVITVSAPDSAAIAEQLLLARGFESARSLGRRLVAAFQAAAAVEAEHLAATAGGAAGQASDWGLRALKGAVLSAGLRREAWVAGERSAGTRQDTAAAELTAVLEAAWDIVGPRAGAGQAAALRGLLADYFRLPGVAAPAGGSAPGQGGDAEARRAIQAVIDANPEVLDGLRPLAAASASAPDARAGAEAAALAAANGARGALAERDDEDDEDDEDVVAASAPASDSPLAQRALTLWRLLCCRHCVAVLGPAAAGKTTAWGVVASAVGARTWSIHPNALGADELHGFWAGPGKEFVAGAVASCLLAMADHAASLAATDSEGGEEGGGGDGGGDADAGAGSVWLVLDGTVDPGWAESLNSLLDDSKCLTAASGERIRLLPGGRVLLEAPDLSLASPATVSRCGVLVLPSGSAAAAEPAPSGHVAAGRAPPLSVGLLRTWTRAIGARTHYPAAASLALASLVHECALQCAEQAAACAEEAGEPALQPAHCQVRTFLWLLDGMLPSDTDVATASGLVAFEASSGGADDAGDEPGSGLGVSTGATGAPGDVILAAGGAPAADAVTSGEDRAKGRALGLLGLGSRGPRGQSELRRRAALDAALPVAVAEGVVRALADVDDASAEDGEETPGGRPRVRMADMSLLGLGGSIDESGEEAAAAAEHALAEAEANAAADALRPVVAFAALWAFGGALASDEARRFFGEWWSEAWAAPVAPAPSPSGEIIDPFTWALVPVGLAAAAATPDDGADPAAGASGPATRGIGEAARGGALAFGTWRDSSPLYVCGCRDWSQRQRR</sequence>
<dbReference type="GO" id="GO:0060294">
    <property type="term" value="P:cilium movement involved in cell motility"/>
    <property type="evidence" value="ECO:0007669"/>
    <property type="project" value="TreeGrafter"/>
</dbReference>
<feature type="compositionally biased region" description="Low complexity" evidence="1">
    <location>
        <begin position="1001"/>
        <end position="1012"/>
    </location>
</feature>
<dbReference type="Gene3D" id="1.20.58.1120">
    <property type="match status" value="1"/>
</dbReference>
<feature type="compositionally biased region" description="Gly residues" evidence="1">
    <location>
        <begin position="987"/>
        <end position="1000"/>
    </location>
</feature>
<feature type="region of interest" description="Disordered" evidence="1">
    <location>
        <begin position="1408"/>
        <end position="1431"/>
    </location>
</feature>
<gene>
    <name evidence="3" type="ORF">FNF29_04784</name>
</gene>
<dbReference type="GO" id="GO:0045505">
    <property type="term" value="F:dynein intermediate chain binding"/>
    <property type="evidence" value="ECO:0007669"/>
    <property type="project" value="InterPro"/>
</dbReference>
<protein>
    <recommendedName>
        <fullName evidence="2">Dynein heavy chain hydrolytic ATP-binding dynein motor region domain-containing protein</fullName>
    </recommendedName>
</protein>
<comment type="caution">
    <text evidence="3">The sequence shown here is derived from an EMBL/GenBank/DDBJ whole genome shotgun (WGS) entry which is preliminary data.</text>
</comment>
<evidence type="ECO:0000259" key="2">
    <source>
        <dbReference type="Pfam" id="PF12774"/>
    </source>
</evidence>
<feature type="compositionally biased region" description="Low complexity" evidence="1">
    <location>
        <begin position="288"/>
        <end position="311"/>
    </location>
</feature>
<feature type="domain" description="Dynein heavy chain hydrolytic ATP-binding dynein motor region" evidence="2">
    <location>
        <begin position="1043"/>
        <end position="1287"/>
    </location>
</feature>
<evidence type="ECO:0000313" key="3">
    <source>
        <dbReference type="EMBL" id="KAA0151093.1"/>
    </source>
</evidence>
<dbReference type="Proteomes" id="UP000323011">
    <property type="component" value="Unassembled WGS sequence"/>
</dbReference>
<dbReference type="GO" id="GO:0097729">
    <property type="term" value="C:9+2 motile cilium"/>
    <property type="evidence" value="ECO:0007669"/>
    <property type="project" value="TreeGrafter"/>
</dbReference>